<keyword evidence="2" id="KW-0812">Transmembrane</keyword>
<dbReference type="Proteomes" id="UP000198929">
    <property type="component" value="Unassembled WGS sequence"/>
</dbReference>
<feature type="transmembrane region" description="Helical" evidence="2">
    <location>
        <begin position="38"/>
        <end position="57"/>
    </location>
</feature>
<keyword evidence="4" id="KW-1185">Reference proteome</keyword>
<dbReference type="AlphaFoldDB" id="A0A1H9S189"/>
<dbReference type="EMBL" id="FOGQ01000003">
    <property type="protein sequence ID" value="SER78800.1"/>
    <property type="molecule type" value="Genomic_DNA"/>
</dbReference>
<evidence type="ECO:0000256" key="1">
    <source>
        <dbReference type="SAM" id="MobiDB-lite"/>
    </source>
</evidence>
<evidence type="ECO:0008006" key="5">
    <source>
        <dbReference type="Google" id="ProtNLM"/>
    </source>
</evidence>
<feature type="region of interest" description="Disordered" evidence="1">
    <location>
        <begin position="1"/>
        <end position="25"/>
    </location>
</feature>
<reference evidence="4" key="1">
    <citation type="submission" date="2016-10" db="EMBL/GenBank/DDBJ databases">
        <authorList>
            <person name="Varghese N."/>
            <person name="Submissions S."/>
        </authorList>
    </citation>
    <scope>NUCLEOTIDE SEQUENCE [LARGE SCALE GENOMIC DNA]</scope>
    <source>
        <strain evidence="4">DSM 20524</strain>
    </source>
</reference>
<evidence type="ECO:0000313" key="3">
    <source>
        <dbReference type="EMBL" id="SER78800.1"/>
    </source>
</evidence>
<protein>
    <recommendedName>
        <fullName evidence="5">ATP synthase protein I</fullName>
    </recommendedName>
</protein>
<keyword evidence="2" id="KW-0472">Membrane</keyword>
<dbReference type="STRING" id="1121357.SAMN05661109_01017"/>
<feature type="transmembrane region" description="Helical" evidence="2">
    <location>
        <begin position="63"/>
        <end position="85"/>
    </location>
</feature>
<accession>A0A1H9S189</accession>
<feature type="transmembrane region" description="Helical" evidence="2">
    <location>
        <begin position="129"/>
        <end position="148"/>
    </location>
</feature>
<feature type="compositionally biased region" description="Polar residues" evidence="1">
    <location>
        <begin position="1"/>
        <end position="10"/>
    </location>
</feature>
<organism evidence="3 4">
    <name type="scientific">Corynebacterium cystitidis DSM 20524</name>
    <dbReference type="NCBI Taxonomy" id="1121357"/>
    <lineage>
        <taxon>Bacteria</taxon>
        <taxon>Bacillati</taxon>
        <taxon>Actinomycetota</taxon>
        <taxon>Actinomycetes</taxon>
        <taxon>Mycobacteriales</taxon>
        <taxon>Corynebacteriaceae</taxon>
        <taxon>Corynebacterium</taxon>
    </lineage>
</organism>
<gene>
    <name evidence="3" type="ORF">SAMN05661109_01017</name>
</gene>
<evidence type="ECO:0000256" key="2">
    <source>
        <dbReference type="SAM" id="Phobius"/>
    </source>
</evidence>
<proteinExistence type="predicted"/>
<keyword evidence="2" id="KW-1133">Transmembrane helix</keyword>
<feature type="transmembrane region" description="Helical" evidence="2">
    <location>
        <begin position="97"/>
        <end position="117"/>
    </location>
</feature>
<name>A0A1H9S189_9CORY</name>
<sequence length="156" mass="16416">MNDSTTASSRTPEEPHSTSPDGVDYEDPKRPLLRALRLGSWALVILTIVSLAVWGGLRELPGIWGVLIGAAIGGGFVLATVISVLATSNTSPSTTLAVVLGGWLVKIVVLLLVLAWLRTMDFYDSTALGVTTIAALVVVLATEVWGVVTTRVTYVG</sequence>
<evidence type="ECO:0000313" key="4">
    <source>
        <dbReference type="Proteomes" id="UP000198929"/>
    </source>
</evidence>